<feature type="compositionally biased region" description="Acidic residues" evidence="15">
    <location>
        <begin position="1159"/>
        <end position="1174"/>
    </location>
</feature>
<dbReference type="GO" id="GO:0031445">
    <property type="term" value="P:regulation of heterochromatin formation"/>
    <property type="evidence" value="ECO:0007669"/>
    <property type="project" value="TreeGrafter"/>
</dbReference>
<dbReference type="InterPro" id="IPR028941">
    <property type="entry name" value="WHIM2_dom"/>
</dbReference>
<dbReference type="InterPro" id="IPR001487">
    <property type="entry name" value="Bromodomain"/>
</dbReference>
<keyword evidence="6" id="KW-0805">Transcription regulation</keyword>
<dbReference type="InterPro" id="IPR019787">
    <property type="entry name" value="Znf_PHD-finger"/>
</dbReference>
<dbReference type="SUPFAM" id="SSF57903">
    <property type="entry name" value="FYVE/PHD zinc finger"/>
    <property type="match status" value="2"/>
</dbReference>
<gene>
    <name evidence="20" type="ORF">HICCMSTLAB_LOCUS12559</name>
</gene>
<dbReference type="SMART" id="SM00297">
    <property type="entry name" value="BROMO"/>
    <property type="match status" value="1"/>
</dbReference>
<evidence type="ECO:0000256" key="6">
    <source>
        <dbReference type="ARBA" id="ARBA00023015"/>
    </source>
</evidence>
<keyword evidence="8 12" id="KW-0103">Bromodomain</keyword>
<feature type="region of interest" description="Disordered" evidence="15">
    <location>
        <begin position="602"/>
        <end position="645"/>
    </location>
</feature>
<dbReference type="PROSITE" id="PS50827">
    <property type="entry name" value="DDT"/>
    <property type="match status" value="1"/>
</dbReference>
<sequence length="1454" mass="168112">MPYLRKKPFQRLHVSSDYKDDDEVFHCEVTNEVFKDYNEYCERIILCNSTIWSCSITGKTNMTYEEALHCEENAKKSLKEFPMELRTPILYLASKTHRTSFSEMTDDVYQYARDRYFVGEMVEANLVNDIWCDCHILQVIEPTEAQLKEYAKESPQEKQYYPPAKLFRYEVEQMDGDINQIAILEASQVRRKKLLYSKERNKIFLRMLCEQNSKGVWIVKDSIQQKYSIPKVRFDTIFSGPLPDFNLPKKPIVKQKQVTLDKFFTSDVSKHRAFEKPDPLNKISSGGSIQVKKHRKPRANGKFKSEASVKEEKEKRKEQRNEIRERKREEKQKLAVFAAYVREWNKPREDLECEDLRPIIEATPVDCAIPNKHFGDFAMILEFLQFFYDELEVNTYFPGGLTIDTLEKALLVKEVSGPWSDLIQFLLANIFKYQAQEEDEIHESNSKNDNINFDHGVSSMAEAVKLATRASTWCQTHHGCQLSELTLDHVTLSEILRQHLLSSGGRIGEAASKWRYSERGGYTNYDDPALLLRINQPRLLRLLGHRSVCEFDLEDRLCVATCLINQLLTFAAIRDIIDERNEKVHQARRELKSLIVAEQKKEKEEKERIKEREKDNKVEGDKTLDDKTDDKPKKTRGSREEEKLREKYEQQLSKLKLASKDDQMMLYLGSDRAHRRYWRLLSIPGLFVENDDRTPGSCLTDGTPYLPELQDKDSANKYLKNKFEDEVSDKENNINEAKTSQVSKKTVTFADTNGINNKLSTRELNDMRKKLMACTGDKECPVHCKRPETKWKFYGSSEDIEQVMNNLSIRGLREGELRHNISQELESLKTAINNCPKHKLNPKLFPQTSQEVSNSRTSKKVKNENTNLNYPPDVPIDEVMELSLRDFILEVEDKIKVGCLGGVKVKDRDAWRNAITNCQYDKQCDKLVYGQHEIEADVPINSTLDKIKSETRQGSSRPGTPDSEVGSGIGKAYQDPGKYLGPPDENELVADSKQQMRIRQMACAILQLSQAVEHKYLKKPLGHDDKDKKHLGEEGKERWEHSLMMSTSWSQLFIHINTLESSIAWSRSALNARCRICRKCRDAENMLLCDGCNKGHHLYCLKPKLTCVPEGDWFCVTCKPPDTKSKPKNKTRRKFDEEDEEEALTKDTRHARSRRVLSSEDEAEDEAAPGEETVEEKPKFRELCAICNNSGSVIACDTCVKLYHIGCLDPPLSRAPRGRWSCYECRNIRKNATRRALSMLLARGRERERDRERSCAAAARFRIHSFAKSLLRTETYNWDGLASEETDVLPRQTRRATKRAAADQDKTLHELLKEVMHHKESWPFLSPVTVNEVPDYHEFIKHPMDFGTVKKKLEAGLYENNSHLFFSDCLLIFENCQTYNQQNSAVYKAGMRLAKFFEKRSKEMGFNYDDETCKLPPVKRLKLENGDADHNNETSKLTSLTDNGTEETKVNGDN</sequence>
<evidence type="ECO:0000313" key="21">
    <source>
        <dbReference type="Proteomes" id="UP000786811"/>
    </source>
</evidence>
<evidence type="ECO:0000256" key="13">
    <source>
        <dbReference type="PROSITE-ProRule" id="PRU00146"/>
    </source>
</evidence>
<evidence type="ECO:0000259" key="18">
    <source>
        <dbReference type="PROSITE" id="PS50827"/>
    </source>
</evidence>
<reference evidence="20" key="1">
    <citation type="submission" date="2021-04" db="EMBL/GenBank/DDBJ databases">
        <authorList>
            <person name="Chebbi M.A.C M."/>
        </authorList>
    </citation>
    <scope>NUCLEOTIDE SEQUENCE</scope>
</reference>
<evidence type="ECO:0000256" key="3">
    <source>
        <dbReference type="ARBA" id="ARBA00022723"/>
    </source>
</evidence>
<evidence type="ECO:0000259" key="19">
    <source>
        <dbReference type="PROSITE" id="PS51136"/>
    </source>
</evidence>
<keyword evidence="21" id="KW-1185">Reference proteome</keyword>
<evidence type="ECO:0000313" key="20">
    <source>
        <dbReference type="EMBL" id="CAG5107047.1"/>
    </source>
</evidence>
<dbReference type="PANTHER" id="PTHR46510">
    <property type="entry name" value="BROMODOMAIN ADJACENT TO ZINC FINGER DOMAIN PROTEIN 1A"/>
    <property type="match status" value="1"/>
</dbReference>
<feature type="compositionally biased region" description="Polar residues" evidence="15">
    <location>
        <begin position="1434"/>
        <end position="1443"/>
    </location>
</feature>
<dbReference type="InterPro" id="IPR036427">
    <property type="entry name" value="Bromodomain-like_sf"/>
</dbReference>
<evidence type="ECO:0000256" key="12">
    <source>
        <dbReference type="PROSITE-ProRule" id="PRU00035"/>
    </source>
</evidence>
<organism evidence="20 21">
    <name type="scientific">Cotesia congregata</name>
    <name type="common">Parasitoid wasp</name>
    <name type="synonym">Apanteles congregatus</name>
    <dbReference type="NCBI Taxonomy" id="51543"/>
    <lineage>
        <taxon>Eukaryota</taxon>
        <taxon>Metazoa</taxon>
        <taxon>Ecdysozoa</taxon>
        <taxon>Arthropoda</taxon>
        <taxon>Hexapoda</taxon>
        <taxon>Insecta</taxon>
        <taxon>Pterygota</taxon>
        <taxon>Neoptera</taxon>
        <taxon>Endopterygota</taxon>
        <taxon>Hymenoptera</taxon>
        <taxon>Apocrita</taxon>
        <taxon>Ichneumonoidea</taxon>
        <taxon>Braconidae</taxon>
        <taxon>Microgastrinae</taxon>
        <taxon>Cotesia</taxon>
    </lineage>
</organism>
<dbReference type="PANTHER" id="PTHR46510:SF1">
    <property type="entry name" value="BROMODOMAIN ADJACENT TO ZINC FINGER DOMAIN PROTEIN 1A"/>
    <property type="match status" value="1"/>
</dbReference>
<dbReference type="PROSITE" id="PS50016">
    <property type="entry name" value="ZF_PHD_2"/>
    <property type="match status" value="2"/>
</dbReference>
<feature type="compositionally biased region" description="Polar residues" evidence="15">
    <location>
        <begin position="846"/>
        <end position="856"/>
    </location>
</feature>
<dbReference type="Pfam" id="PF00628">
    <property type="entry name" value="PHD"/>
    <property type="match status" value="2"/>
</dbReference>
<feature type="domain" description="PHD-type" evidence="17">
    <location>
        <begin position="1071"/>
        <end position="1121"/>
    </location>
</feature>
<dbReference type="SUPFAM" id="SSF47370">
    <property type="entry name" value="Bromodomain"/>
    <property type="match status" value="1"/>
</dbReference>
<dbReference type="Gene3D" id="1.20.920.10">
    <property type="entry name" value="Bromodomain-like"/>
    <property type="match status" value="1"/>
</dbReference>
<proteinExistence type="predicted"/>
<feature type="domain" description="DDT" evidence="18">
    <location>
        <begin position="371"/>
        <end position="436"/>
    </location>
</feature>
<evidence type="ECO:0000256" key="1">
    <source>
        <dbReference type="ARBA" id="ARBA00004123"/>
    </source>
</evidence>
<feature type="region of interest" description="Disordered" evidence="15">
    <location>
        <begin position="843"/>
        <end position="869"/>
    </location>
</feature>
<dbReference type="InterPro" id="IPR001965">
    <property type="entry name" value="Znf_PHD"/>
</dbReference>
<dbReference type="FunFam" id="3.30.40.10:FF:000300">
    <property type="entry name" value="Bromodomain adjacent to zinc finger domain protein 1A"/>
    <property type="match status" value="1"/>
</dbReference>
<feature type="compositionally biased region" description="Basic residues" evidence="15">
    <location>
        <begin position="291"/>
        <end position="301"/>
    </location>
</feature>
<dbReference type="Pfam" id="PF00439">
    <property type="entry name" value="Bromodomain"/>
    <property type="match status" value="1"/>
</dbReference>
<feature type="compositionally biased region" description="Basic and acidic residues" evidence="15">
    <location>
        <begin position="303"/>
        <end position="325"/>
    </location>
</feature>
<keyword evidence="5" id="KW-0862">Zinc</keyword>
<keyword evidence="2" id="KW-0597">Phosphoprotein</keyword>
<dbReference type="EMBL" id="CAJNRD030001124">
    <property type="protein sequence ID" value="CAG5107047.1"/>
    <property type="molecule type" value="Genomic_DNA"/>
</dbReference>
<feature type="domain" description="WAC" evidence="19">
    <location>
        <begin position="22"/>
        <end position="129"/>
    </location>
</feature>
<comment type="subcellular location">
    <subcellularLocation>
        <location evidence="1 14">Nucleus</location>
    </subcellularLocation>
</comment>
<evidence type="ECO:0000256" key="14">
    <source>
        <dbReference type="PROSITE-ProRule" id="PRU00475"/>
    </source>
</evidence>
<evidence type="ECO:0000256" key="11">
    <source>
        <dbReference type="ARBA" id="ARBA00068253"/>
    </source>
</evidence>
<evidence type="ECO:0000256" key="5">
    <source>
        <dbReference type="ARBA" id="ARBA00022833"/>
    </source>
</evidence>
<evidence type="ECO:0000259" key="16">
    <source>
        <dbReference type="PROSITE" id="PS50014"/>
    </source>
</evidence>
<feature type="domain" description="Bromo" evidence="16">
    <location>
        <begin position="1316"/>
        <end position="1387"/>
    </location>
</feature>
<dbReference type="InterPro" id="IPR018501">
    <property type="entry name" value="DDT_dom"/>
</dbReference>
<evidence type="ECO:0000256" key="7">
    <source>
        <dbReference type="ARBA" id="ARBA00023054"/>
    </source>
</evidence>
<dbReference type="GO" id="GO:0045740">
    <property type="term" value="P:positive regulation of DNA replication"/>
    <property type="evidence" value="ECO:0007669"/>
    <property type="project" value="TreeGrafter"/>
</dbReference>
<dbReference type="InterPro" id="IPR011011">
    <property type="entry name" value="Znf_FYVE_PHD"/>
</dbReference>
<dbReference type="Pfam" id="PF15613">
    <property type="entry name" value="WSD"/>
    <property type="match status" value="1"/>
</dbReference>
<evidence type="ECO:0000256" key="9">
    <source>
        <dbReference type="ARBA" id="ARBA00023163"/>
    </source>
</evidence>
<dbReference type="Proteomes" id="UP000786811">
    <property type="component" value="Unassembled WGS sequence"/>
</dbReference>
<feature type="region of interest" description="Disordered" evidence="15">
    <location>
        <begin position="949"/>
        <end position="986"/>
    </location>
</feature>
<keyword evidence="4 13" id="KW-0863">Zinc-finger</keyword>
<dbReference type="InterPro" id="IPR013083">
    <property type="entry name" value="Znf_RING/FYVE/PHD"/>
</dbReference>
<dbReference type="GO" id="GO:0008270">
    <property type="term" value="F:zinc ion binding"/>
    <property type="evidence" value="ECO:0007669"/>
    <property type="project" value="UniProtKB-KW"/>
</dbReference>
<dbReference type="GO" id="GO:0003677">
    <property type="term" value="F:DNA binding"/>
    <property type="evidence" value="ECO:0007669"/>
    <property type="project" value="TreeGrafter"/>
</dbReference>
<keyword evidence="10 14" id="KW-0539">Nucleus</keyword>
<feature type="region of interest" description="Disordered" evidence="15">
    <location>
        <begin position="275"/>
        <end position="325"/>
    </location>
</feature>
<protein>
    <recommendedName>
        <fullName evidence="11">Bromodomain adjacent to zinc finger domain protein 1A</fullName>
    </recommendedName>
</protein>
<dbReference type="PROSITE" id="PS01359">
    <property type="entry name" value="ZF_PHD_1"/>
    <property type="match status" value="1"/>
</dbReference>
<dbReference type="GO" id="GO:0000228">
    <property type="term" value="C:nuclear chromosome"/>
    <property type="evidence" value="ECO:0007669"/>
    <property type="project" value="TreeGrafter"/>
</dbReference>
<dbReference type="OrthoDB" id="332390at2759"/>
<dbReference type="PROSITE" id="PS00633">
    <property type="entry name" value="BROMODOMAIN_1"/>
    <property type="match status" value="1"/>
</dbReference>
<dbReference type="GO" id="GO:0006338">
    <property type="term" value="P:chromatin remodeling"/>
    <property type="evidence" value="ECO:0007669"/>
    <property type="project" value="InterPro"/>
</dbReference>
<evidence type="ECO:0000259" key="17">
    <source>
        <dbReference type="PROSITE" id="PS50016"/>
    </source>
</evidence>
<evidence type="ECO:0000256" key="10">
    <source>
        <dbReference type="ARBA" id="ARBA00023242"/>
    </source>
</evidence>
<evidence type="ECO:0000256" key="2">
    <source>
        <dbReference type="ARBA" id="ARBA00022553"/>
    </source>
</evidence>
<dbReference type="GO" id="GO:0006355">
    <property type="term" value="P:regulation of DNA-templated transcription"/>
    <property type="evidence" value="ECO:0007669"/>
    <property type="project" value="TreeGrafter"/>
</dbReference>
<dbReference type="SMART" id="SM00249">
    <property type="entry name" value="PHD"/>
    <property type="match status" value="2"/>
</dbReference>
<feature type="domain" description="PHD-type" evidence="17">
    <location>
        <begin position="1181"/>
        <end position="1228"/>
    </location>
</feature>
<feature type="region of interest" description="Disordered" evidence="15">
    <location>
        <begin position="1123"/>
        <end position="1174"/>
    </location>
</feature>
<dbReference type="GO" id="GO:0008623">
    <property type="term" value="C:CHRAC"/>
    <property type="evidence" value="ECO:0007669"/>
    <property type="project" value="TreeGrafter"/>
</dbReference>
<dbReference type="PROSITE" id="PS51136">
    <property type="entry name" value="WAC"/>
    <property type="match status" value="1"/>
</dbReference>
<keyword evidence="7" id="KW-0175">Coiled coil</keyword>
<dbReference type="InterPro" id="IPR018359">
    <property type="entry name" value="Bromodomain_CS"/>
</dbReference>
<dbReference type="PROSITE" id="PS50014">
    <property type="entry name" value="BROMODOMAIN_2"/>
    <property type="match status" value="1"/>
</dbReference>
<dbReference type="InterPro" id="IPR013136">
    <property type="entry name" value="WSTF_Acf1_Cbp146"/>
</dbReference>
<accession>A0A8J2HNY1</accession>
<feature type="compositionally biased region" description="Basic and acidic residues" evidence="15">
    <location>
        <begin position="1423"/>
        <end position="1433"/>
    </location>
</feature>
<dbReference type="Pfam" id="PF10537">
    <property type="entry name" value="WAC_Acf1_DNA_bd"/>
    <property type="match status" value="1"/>
</dbReference>
<feature type="region of interest" description="Disordered" evidence="15">
    <location>
        <begin position="1423"/>
        <end position="1454"/>
    </location>
</feature>
<dbReference type="InterPro" id="IPR019786">
    <property type="entry name" value="Zinc_finger_PHD-type_CS"/>
</dbReference>
<evidence type="ECO:0000256" key="8">
    <source>
        <dbReference type="ARBA" id="ARBA00023117"/>
    </source>
</evidence>
<evidence type="ECO:0000256" key="15">
    <source>
        <dbReference type="SAM" id="MobiDB-lite"/>
    </source>
</evidence>
<dbReference type="InterPro" id="IPR047171">
    <property type="entry name" value="BAZ1A"/>
</dbReference>
<keyword evidence="3" id="KW-0479">Metal-binding</keyword>
<dbReference type="PRINTS" id="PR00503">
    <property type="entry name" value="BROMODOMAIN"/>
</dbReference>
<dbReference type="Gene3D" id="3.30.40.10">
    <property type="entry name" value="Zinc/RING finger domain, C3HC4 (zinc finger)"/>
    <property type="match status" value="2"/>
</dbReference>
<comment type="caution">
    <text evidence="20">The sequence shown here is derived from an EMBL/GenBank/DDBJ whole genome shotgun (WGS) entry which is preliminary data.</text>
</comment>
<evidence type="ECO:0000256" key="4">
    <source>
        <dbReference type="ARBA" id="ARBA00022771"/>
    </source>
</evidence>
<keyword evidence="9" id="KW-0804">Transcription</keyword>
<name>A0A8J2HNY1_COTCN</name>